<evidence type="ECO:0000313" key="3">
    <source>
        <dbReference type="EMBL" id="MFD1044640.1"/>
    </source>
</evidence>
<comment type="caution">
    <text evidence="3">The sequence shown here is derived from an EMBL/GenBank/DDBJ whole genome shotgun (WGS) entry which is preliminary data.</text>
</comment>
<dbReference type="InterPro" id="IPR004026">
    <property type="entry name" value="Ada_DNA_repair_Zn-bd"/>
</dbReference>
<dbReference type="Proteomes" id="UP001597045">
    <property type="component" value="Unassembled WGS sequence"/>
</dbReference>
<reference evidence="4" key="1">
    <citation type="journal article" date="2019" name="Int. J. Syst. Evol. Microbiol.">
        <title>The Global Catalogue of Microorganisms (GCM) 10K type strain sequencing project: providing services to taxonomists for standard genome sequencing and annotation.</title>
        <authorList>
            <consortium name="The Broad Institute Genomics Platform"/>
            <consortium name="The Broad Institute Genome Sequencing Center for Infectious Disease"/>
            <person name="Wu L."/>
            <person name="Ma J."/>
        </authorList>
    </citation>
    <scope>NUCLEOTIDE SEQUENCE [LARGE SCALE GENOMIC DNA]</scope>
    <source>
        <strain evidence="4">JCM 31486</strain>
    </source>
</reference>
<dbReference type="SUPFAM" id="SSF57884">
    <property type="entry name" value="Ada DNA repair protein, N-terminal domain (N-Ada 10)"/>
    <property type="match status" value="1"/>
</dbReference>
<evidence type="ECO:0000259" key="2">
    <source>
        <dbReference type="Pfam" id="PF02805"/>
    </source>
</evidence>
<organism evidence="3 4">
    <name type="scientific">Kibdelosporangium lantanae</name>
    <dbReference type="NCBI Taxonomy" id="1497396"/>
    <lineage>
        <taxon>Bacteria</taxon>
        <taxon>Bacillati</taxon>
        <taxon>Actinomycetota</taxon>
        <taxon>Actinomycetes</taxon>
        <taxon>Pseudonocardiales</taxon>
        <taxon>Pseudonocardiaceae</taxon>
        <taxon>Kibdelosporangium</taxon>
    </lineage>
</organism>
<keyword evidence="1" id="KW-0010">Activator</keyword>
<dbReference type="EMBL" id="JBHTIS010000093">
    <property type="protein sequence ID" value="MFD1044640.1"/>
    <property type="molecule type" value="Genomic_DNA"/>
</dbReference>
<evidence type="ECO:0000313" key="4">
    <source>
        <dbReference type="Proteomes" id="UP001597045"/>
    </source>
</evidence>
<protein>
    <submittedName>
        <fullName evidence="3">Ada metal-binding domain-containing protein</fullName>
    </submittedName>
</protein>
<keyword evidence="4" id="KW-1185">Reference proteome</keyword>
<dbReference type="InterPro" id="IPR035451">
    <property type="entry name" value="Ada-like_dom_sf"/>
</dbReference>
<evidence type="ECO:0000256" key="1">
    <source>
        <dbReference type="ARBA" id="ARBA00023159"/>
    </source>
</evidence>
<feature type="domain" description="Ada DNA repair metal-binding" evidence="2">
    <location>
        <begin position="2"/>
        <end position="36"/>
    </location>
</feature>
<accession>A0ABW3M1S4</accession>
<dbReference type="Pfam" id="PF02805">
    <property type="entry name" value="Ada_Zn_binding"/>
    <property type="match status" value="1"/>
</dbReference>
<dbReference type="Gene3D" id="3.40.10.10">
    <property type="entry name" value="DNA Methylphosphotriester Repair Domain"/>
    <property type="match status" value="1"/>
</dbReference>
<name>A0ABW3M1S4_9PSEU</name>
<gene>
    <name evidence="3" type="ORF">ACFQ1S_03030</name>
</gene>
<sequence length="80" mass="8894">MYSAVVTTGIYCRPGCGAKPLLKNTRVYESAAAVAREEACQLRCQAAVIEAMSTLYDELGLRAQRWGEFAERIRSFGYPQ</sequence>
<proteinExistence type="predicted"/>